<reference evidence="1 2" key="1">
    <citation type="submission" date="2018-03" db="EMBL/GenBank/DDBJ databases">
        <title>Whole genome sequencing of Histamine producing bacteria.</title>
        <authorList>
            <person name="Butler K."/>
        </authorList>
    </citation>
    <scope>NUCLEOTIDE SEQUENCE [LARGE SCALE GENOMIC DNA]</scope>
    <source>
        <strain evidence="1 2">Res.4.1</strain>
    </source>
</reference>
<dbReference type="AlphaFoldDB" id="A0A2T3KZA0"/>
<sequence length="157" mass="18619">MDYQSILHLCENRQRLNTLIETKRNRYNLLLKRSRTLKQQIRYIDEQLITNINTPPIPSPSVSSQQNAAEIFQRTLRQQWKKKQQLLHIETTMAIHAKSIERIEVLVEETTNTLRAYKRQVVNREAIDIQLLLQLKQLEIKLLLTLESYNIDANVSR</sequence>
<dbReference type="RefSeq" id="WP_107184005.1">
    <property type="nucleotide sequence ID" value="NZ_JAWQGC010000002.1"/>
</dbReference>
<comment type="caution">
    <text evidence="1">The sequence shown here is derived from an EMBL/GenBank/DDBJ whole genome shotgun (WGS) entry which is preliminary data.</text>
</comment>
<evidence type="ECO:0000313" key="1">
    <source>
        <dbReference type="EMBL" id="PSV13442.1"/>
    </source>
</evidence>
<accession>A0A2T3KZA0</accession>
<proteinExistence type="predicted"/>
<protein>
    <submittedName>
        <fullName evidence="1">Uncharacterized protein</fullName>
    </submittedName>
</protein>
<organism evidence="1 2">
    <name type="scientific">Photobacterium leiognathi subsp. mandapamensis</name>
    <name type="common">Photobacterium mandapamensis</name>
    <dbReference type="NCBI Taxonomy" id="48408"/>
    <lineage>
        <taxon>Bacteria</taxon>
        <taxon>Pseudomonadati</taxon>
        <taxon>Pseudomonadota</taxon>
        <taxon>Gammaproteobacteria</taxon>
        <taxon>Vibrionales</taxon>
        <taxon>Vibrionaceae</taxon>
        <taxon>Photobacterium</taxon>
    </lineage>
</organism>
<dbReference type="Proteomes" id="UP000240530">
    <property type="component" value="Unassembled WGS sequence"/>
</dbReference>
<name>A0A2T3KZA0_PHOLD</name>
<dbReference type="EMBL" id="PYNS01000001">
    <property type="protein sequence ID" value="PSV13442.1"/>
    <property type="molecule type" value="Genomic_DNA"/>
</dbReference>
<evidence type="ECO:0000313" key="2">
    <source>
        <dbReference type="Proteomes" id="UP000240530"/>
    </source>
</evidence>
<gene>
    <name evidence="1" type="ORF">C0W93_00390</name>
</gene>